<feature type="binding site" evidence="8">
    <location>
        <position position="109"/>
    </location>
    <ligand>
        <name>Mg(2+)</name>
        <dbReference type="ChEBI" id="CHEBI:18420"/>
    </ligand>
</feature>
<keyword evidence="1 8" id="KW-0963">Cytoplasm</keyword>
<dbReference type="Gene3D" id="3.90.550.10">
    <property type="entry name" value="Spore Coat Polysaccharide Biosynthesis Protein SpsA, Chain A"/>
    <property type="match status" value="1"/>
</dbReference>
<comment type="cofactor">
    <cofactor evidence="8">
        <name>Mg(2+)</name>
        <dbReference type="ChEBI" id="CHEBI:18420"/>
    </cofactor>
</comment>
<dbReference type="HAMAP" id="MF_00316">
    <property type="entry name" value="MobA"/>
    <property type="match status" value="1"/>
</dbReference>
<dbReference type="Pfam" id="PF12804">
    <property type="entry name" value="NTP_transf_3"/>
    <property type="match status" value="1"/>
</dbReference>
<evidence type="ECO:0000256" key="6">
    <source>
        <dbReference type="ARBA" id="ARBA00023134"/>
    </source>
</evidence>
<dbReference type="AlphaFoldDB" id="A0A6S6P7X0"/>
<keyword evidence="4 8" id="KW-0547">Nucleotide-binding</keyword>
<keyword evidence="6 8" id="KW-0342">GTP-binding</keyword>
<dbReference type="GO" id="GO:0006777">
    <property type="term" value="P:Mo-molybdopterin cofactor biosynthetic process"/>
    <property type="evidence" value="ECO:0007669"/>
    <property type="project" value="UniProtKB-KW"/>
</dbReference>
<comment type="caution">
    <text evidence="8">Lacks conserved residue(s) required for the propagation of feature annotation.</text>
</comment>
<protein>
    <recommendedName>
        <fullName evidence="8">Probable molybdenum cofactor guanylyltransferase</fullName>
        <shortName evidence="8">MoCo guanylyltransferase</shortName>
        <ecNumber evidence="8">2.7.7.77</ecNumber>
    </recommendedName>
    <alternativeName>
        <fullName evidence="8">GTP:molybdopterin guanylyltransferase</fullName>
    </alternativeName>
    <alternativeName>
        <fullName evidence="8">Mo-MPT guanylyltransferase</fullName>
    </alternativeName>
    <alternativeName>
        <fullName evidence="8">Molybdopterin guanylyltransferase</fullName>
    </alternativeName>
    <alternativeName>
        <fullName evidence="8">Molybdopterin-guanine dinucleotide synthase</fullName>
        <shortName evidence="8">MGD synthase</shortName>
    </alternativeName>
</protein>
<evidence type="ECO:0000256" key="2">
    <source>
        <dbReference type="ARBA" id="ARBA00022679"/>
    </source>
</evidence>
<proteinExistence type="inferred from homology"/>
<evidence type="ECO:0000313" key="11">
    <source>
        <dbReference type="Proteomes" id="UP000515734"/>
    </source>
</evidence>
<comment type="subcellular location">
    <subcellularLocation>
        <location evidence="8">Cytoplasm</location>
    </subcellularLocation>
</comment>
<evidence type="ECO:0000256" key="4">
    <source>
        <dbReference type="ARBA" id="ARBA00022741"/>
    </source>
</evidence>
<dbReference type="RefSeq" id="WP_185292114.1">
    <property type="nucleotide sequence ID" value="NZ_JBFOKW010000065.1"/>
</dbReference>
<feature type="binding site" evidence="8">
    <location>
        <position position="77"/>
    </location>
    <ligand>
        <name>GTP</name>
        <dbReference type="ChEBI" id="CHEBI:37565"/>
    </ligand>
</feature>
<dbReference type="GO" id="GO:0005525">
    <property type="term" value="F:GTP binding"/>
    <property type="evidence" value="ECO:0007669"/>
    <property type="project" value="UniProtKB-UniRule"/>
</dbReference>
<feature type="binding site" evidence="8">
    <location>
        <position position="28"/>
    </location>
    <ligand>
        <name>GTP</name>
        <dbReference type="ChEBI" id="CHEBI:37565"/>
    </ligand>
</feature>
<accession>A0A6S6P7X0</accession>
<evidence type="ECO:0000256" key="5">
    <source>
        <dbReference type="ARBA" id="ARBA00022842"/>
    </source>
</evidence>
<dbReference type="CDD" id="cd02503">
    <property type="entry name" value="MobA"/>
    <property type="match status" value="1"/>
</dbReference>
<dbReference type="InterPro" id="IPR025877">
    <property type="entry name" value="MobA-like_NTP_Trfase"/>
</dbReference>
<dbReference type="GO" id="GO:0061603">
    <property type="term" value="F:molybdenum cofactor guanylyltransferase activity"/>
    <property type="evidence" value="ECO:0007669"/>
    <property type="project" value="UniProtKB-EC"/>
</dbReference>
<evidence type="ECO:0000256" key="1">
    <source>
        <dbReference type="ARBA" id="ARBA00022490"/>
    </source>
</evidence>
<dbReference type="GO" id="GO:0005737">
    <property type="term" value="C:cytoplasm"/>
    <property type="evidence" value="ECO:0007669"/>
    <property type="project" value="UniProtKB-SubCell"/>
</dbReference>
<comment type="similarity">
    <text evidence="8">Belongs to the MobA family.</text>
</comment>
<keyword evidence="3 8" id="KW-0479">Metal-binding</keyword>
<dbReference type="EMBL" id="AP023287">
    <property type="protein sequence ID" value="BCI54176.1"/>
    <property type="molecule type" value="Genomic_DNA"/>
</dbReference>
<keyword evidence="10" id="KW-0548">Nucleotidyltransferase</keyword>
<keyword evidence="7 8" id="KW-0501">Molybdenum cofactor biosynthesis</keyword>
<evidence type="ECO:0000256" key="8">
    <source>
        <dbReference type="HAMAP-Rule" id="MF_00316"/>
    </source>
</evidence>
<name>A0A6S6P7X0_9MYCO</name>
<dbReference type="Proteomes" id="UP000515734">
    <property type="component" value="Chromosome"/>
</dbReference>
<feature type="binding site" evidence="8">
    <location>
        <position position="109"/>
    </location>
    <ligand>
        <name>GTP</name>
        <dbReference type="ChEBI" id="CHEBI:37565"/>
    </ligand>
</feature>
<evidence type="ECO:0000256" key="7">
    <source>
        <dbReference type="ARBA" id="ARBA00023150"/>
    </source>
</evidence>
<comment type="catalytic activity">
    <reaction evidence="8">
        <text>Mo-molybdopterin + GTP + H(+) = Mo-molybdopterin guanine dinucleotide + diphosphate</text>
        <dbReference type="Rhea" id="RHEA:34243"/>
        <dbReference type="ChEBI" id="CHEBI:15378"/>
        <dbReference type="ChEBI" id="CHEBI:33019"/>
        <dbReference type="ChEBI" id="CHEBI:37565"/>
        <dbReference type="ChEBI" id="CHEBI:71302"/>
        <dbReference type="ChEBI" id="CHEBI:71310"/>
        <dbReference type="EC" id="2.7.7.77"/>
    </reaction>
</comment>
<feature type="domain" description="MobA-like NTP transferase" evidence="9">
    <location>
        <begin position="13"/>
        <end position="171"/>
    </location>
</feature>
<evidence type="ECO:0000259" key="9">
    <source>
        <dbReference type="Pfam" id="PF12804"/>
    </source>
</evidence>
<keyword evidence="2 8" id="KW-0808">Transferase</keyword>
<sequence>MTPGEASPVPLAAVVLAGGASRRMGRDKATLTIDGPSGPVTLVEYVVSTVSQRCSPVFVIAAPGQPLPDLPAQVLRDEVRGVGPLLATGRGLRAAAEAGHRWAFVCAVDLPYLTMDFVDDLAVPAERLGVDVVLPWDGRDHYLAGVYRTSLAERIATLVAAGERSMRALVDTVDTQRIVLPELRALTNANTPADLPVRN</sequence>
<dbReference type="GO" id="GO:0046872">
    <property type="term" value="F:metal ion binding"/>
    <property type="evidence" value="ECO:0007669"/>
    <property type="project" value="UniProtKB-KW"/>
</dbReference>
<reference evidence="10 11" key="1">
    <citation type="submission" date="2020-07" db="EMBL/GenBank/DDBJ databases">
        <title>Complete genome sequence of Mycolicibacterium litorale like strain isolated from cardiac implantable electronic device infection.</title>
        <authorList>
            <person name="Fukano H."/>
            <person name="Miyama H."/>
            <person name="Hoshino Y."/>
        </authorList>
    </citation>
    <scope>NUCLEOTIDE SEQUENCE [LARGE SCALE GENOMIC DNA]</scope>
    <source>
        <strain evidence="10 11">NIIDNTM18</strain>
    </source>
</reference>
<dbReference type="InterPro" id="IPR013482">
    <property type="entry name" value="Molybde_CF_guanTrfase"/>
</dbReference>
<dbReference type="InterPro" id="IPR029044">
    <property type="entry name" value="Nucleotide-diphossugar_trans"/>
</dbReference>
<keyword evidence="5 8" id="KW-0460">Magnesium</keyword>
<gene>
    <name evidence="8 10" type="primary">mobA</name>
    <name evidence="10" type="ORF">NIIDNTM18_34540</name>
</gene>
<dbReference type="NCBIfam" id="NF001855">
    <property type="entry name" value="PRK00576.1"/>
    <property type="match status" value="1"/>
</dbReference>
<organism evidence="10 11">
    <name type="scientific">Mycolicibacterium litorale</name>
    <dbReference type="NCBI Taxonomy" id="758802"/>
    <lineage>
        <taxon>Bacteria</taxon>
        <taxon>Bacillati</taxon>
        <taxon>Actinomycetota</taxon>
        <taxon>Actinomycetes</taxon>
        <taxon>Mycobacteriales</taxon>
        <taxon>Mycobacteriaceae</taxon>
        <taxon>Mycolicibacterium</taxon>
    </lineage>
</organism>
<dbReference type="SUPFAM" id="SSF53448">
    <property type="entry name" value="Nucleotide-diphospho-sugar transferases"/>
    <property type="match status" value="1"/>
</dbReference>
<dbReference type="PANTHER" id="PTHR19136">
    <property type="entry name" value="MOLYBDENUM COFACTOR GUANYLYLTRANSFERASE"/>
    <property type="match status" value="1"/>
</dbReference>
<dbReference type="EC" id="2.7.7.77" evidence="8"/>
<comment type="domain">
    <text evidence="8">The N-terminal domain determines nucleotide recognition and specific binding, while the C-terminal domain determines the specific binding to the target protein.</text>
</comment>
<comment type="function">
    <text evidence="8">Transfers a GMP moiety from GTP to Mo-molybdopterin (Mo-MPT) cofactor (Moco or molybdenum cofactor) to form Mo-molybdopterin guanine dinucleotide (Mo-MGD) cofactor.</text>
</comment>
<dbReference type="PANTHER" id="PTHR19136:SF81">
    <property type="entry name" value="MOLYBDENUM COFACTOR GUANYLYLTRANSFERASE"/>
    <property type="match status" value="1"/>
</dbReference>
<evidence type="ECO:0000313" key="10">
    <source>
        <dbReference type="EMBL" id="BCI54176.1"/>
    </source>
</evidence>
<feature type="binding site" evidence="8">
    <location>
        <begin position="16"/>
        <end position="18"/>
    </location>
    <ligand>
        <name>GTP</name>
        <dbReference type="ChEBI" id="CHEBI:37565"/>
    </ligand>
</feature>
<evidence type="ECO:0000256" key="3">
    <source>
        <dbReference type="ARBA" id="ARBA00022723"/>
    </source>
</evidence>